<evidence type="ECO:0000259" key="2">
    <source>
        <dbReference type="Pfam" id="PF07859"/>
    </source>
</evidence>
<gene>
    <name evidence="3" type="ORF">GCM10010982_13020</name>
</gene>
<dbReference type="GO" id="GO:0016787">
    <property type="term" value="F:hydrolase activity"/>
    <property type="evidence" value="ECO:0007669"/>
    <property type="project" value="UniProtKB-KW"/>
</dbReference>
<dbReference type="PANTHER" id="PTHR48081:SF8">
    <property type="entry name" value="ALPHA_BETA HYDROLASE FOLD-3 DOMAIN-CONTAINING PROTEIN-RELATED"/>
    <property type="match status" value="1"/>
</dbReference>
<dbReference type="Proteomes" id="UP000606935">
    <property type="component" value="Unassembled WGS sequence"/>
</dbReference>
<accession>A0A918DHP0</accession>
<dbReference type="RefSeq" id="WP_188692085.1">
    <property type="nucleotide sequence ID" value="NZ_BMLS01000002.1"/>
</dbReference>
<feature type="domain" description="Alpha/beta hydrolase fold-3" evidence="2">
    <location>
        <begin position="81"/>
        <end position="291"/>
    </location>
</feature>
<dbReference type="PANTHER" id="PTHR48081">
    <property type="entry name" value="AB HYDROLASE SUPERFAMILY PROTEIN C4A8.06C"/>
    <property type="match status" value="1"/>
</dbReference>
<reference evidence="3" key="2">
    <citation type="submission" date="2020-09" db="EMBL/GenBank/DDBJ databases">
        <authorList>
            <person name="Sun Q."/>
            <person name="Zhou Y."/>
        </authorList>
    </citation>
    <scope>NUCLEOTIDE SEQUENCE</scope>
    <source>
        <strain evidence="3">CGMCC 1.7086</strain>
    </source>
</reference>
<keyword evidence="4" id="KW-1185">Reference proteome</keyword>
<evidence type="ECO:0000313" key="4">
    <source>
        <dbReference type="Proteomes" id="UP000606935"/>
    </source>
</evidence>
<dbReference type="Pfam" id="PF07859">
    <property type="entry name" value="Abhydrolase_3"/>
    <property type="match status" value="1"/>
</dbReference>
<dbReference type="InterPro" id="IPR013094">
    <property type="entry name" value="AB_hydrolase_3"/>
</dbReference>
<sequence>MMDKETQALLAQFNQHVPSTDETQTGIEASRAGARAMFIGLQGPVNPDCRVTDLSIPGKDGKTPARLYRPQGESDMPLPLVLFVHGGGWSLGDLDCYDALVRDLCQQSGCLFISLDYRLAPDHPYPAGLDDVSQALDWVFAQAHTLHADPQRIAIMGDSAGGNLALVASHRLHSKGSLRLAAQYLIYPVLDVHNSHDQYPSRLQFGNGDYLLANAAIDGTRDWYIGGQAGSDNPEVSPMLLTELSHLPPTSLLVAGFDPLKDEGERFARRLQQADVLLRFQSFESTIHAFLSFGDLPVAREARQALANQLKQDLAGSQTA</sequence>
<protein>
    <submittedName>
        <fullName evidence="3">Acetylhydrolase</fullName>
    </submittedName>
</protein>
<dbReference type="SUPFAM" id="SSF53474">
    <property type="entry name" value="alpha/beta-Hydrolases"/>
    <property type="match status" value="1"/>
</dbReference>
<organism evidence="3 4">
    <name type="scientific">Bowmanella pacifica</name>
    <dbReference type="NCBI Taxonomy" id="502051"/>
    <lineage>
        <taxon>Bacteria</taxon>
        <taxon>Pseudomonadati</taxon>
        <taxon>Pseudomonadota</taxon>
        <taxon>Gammaproteobacteria</taxon>
        <taxon>Alteromonadales</taxon>
        <taxon>Alteromonadaceae</taxon>
        <taxon>Bowmanella</taxon>
    </lineage>
</organism>
<dbReference type="InterPro" id="IPR029058">
    <property type="entry name" value="AB_hydrolase_fold"/>
</dbReference>
<evidence type="ECO:0000313" key="3">
    <source>
        <dbReference type="EMBL" id="GGO67178.1"/>
    </source>
</evidence>
<dbReference type="InterPro" id="IPR050300">
    <property type="entry name" value="GDXG_lipolytic_enzyme"/>
</dbReference>
<keyword evidence="1" id="KW-0378">Hydrolase</keyword>
<dbReference type="EMBL" id="BMLS01000002">
    <property type="protein sequence ID" value="GGO67178.1"/>
    <property type="molecule type" value="Genomic_DNA"/>
</dbReference>
<reference evidence="3" key="1">
    <citation type="journal article" date="2014" name="Int. J. Syst. Evol. Microbiol.">
        <title>Complete genome sequence of Corynebacterium casei LMG S-19264T (=DSM 44701T), isolated from a smear-ripened cheese.</title>
        <authorList>
            <consortium name="US DOE Joint Genome Institute (JGI-PGF)"/>
            <person name="Walter F."/>
            <person name="Albersmeier A."/>
            <person name="Kalinowski J."/>
            <person name="Ruckert C."/>
        </authorList>
    </citation>
    <scope>NUCLEOTIDE SEQUENCE</scope>
    <source>
        <strain evidence="3">CGMCC 1.7086</strain>
    </source>
</reference>
<dbReference type="Gene3D" id="3.40.50.1820">
    <property type="entry name" value="alpha/beta hydrolase"/>
    <property type="match status" value="1"/>
</dbReference>
<evidence type="ECO:0000256" key="1">
    <source>
        <dbReference type="ARBA" id="ARBA00022801"/>
    </source>
</evidence>
<comment type="caution">
    <text evidence="3">The sequence shown here is derived from an EMBL/GenBank/DDBJ whole genome shotgun (WGS) entry which is preliminary data.</text>
</comment>
<dbReference type="AlphaFoldDB" id="A0A918DHP0"/>
<name>A0A918DHP0_9ALTE</name>
<proteinExistence type="predicted"/>